<keyword evidence="2" id="KW-1185">Reference proteome</keyword>
<accession>A0A0D8IAU3</accession>
<dbReference type="KEGG" id="cace:CACET_c29710"/>
<dbReference type="RefSeq" id="WP_044824543.1">
    <property type="nucleotide sequence ID" value="NZ_JYHU01000007.1"/>
</dbReference>
<dbReference type="EMBL" id="CP009687">
    <property type="protein sequence ID" value="AKL96415.1"/>
    <property type="molecule type" value="Genomic_DNA"/>
</dbReference>
<dbReference type="PATRIC" id="fig|84022.5.peg.3902"/>
<dbReference type="Proteomes" id="UP000035704">
    <property type="component" value="Chromosome"/>
</dbReference>
<reference evidence="1 2" key="1">
    <citation type="submission" date="2014-10" db="EMBL/GenBank/DDBJ databases">
        <title>Genome sequence of Clostridium aceticum DSM 1496.</title>
        <authorList>
            <person name="Poehlein A."/>
            <person name="Schiel-Bengelsdorf B."/>
            <person name="Gottschalk G."/>
            <person name="Duerre P."/>
            <person name="Daniel R."/>
        </authorList>
    </citation>
    <scope>NUCLEOTIDE SEQUENCE [LARGE SCALE GENOMIC DNA]</scope>
    <source>
        <strain evidence="1 2">DSM 1496</strain>
    </source>
</reference>
<evidence type="ECO:0000313" key="1">
    <source>
        <dbReference type="EMBL" id="AKL96415.1"/>
    </source>
</evidence>
<name>A0A0D8IAU3_9CLOT</name>
<sequence length="87" mass="10469">MRKTFIFVYMLCIFILILWMHLQYNEALYDGAMKSYISNFYEDTRAKNAVAAIYLNYRVYDTLFEALTLLISVVGVIHFYHYEEDEE</sequence>
<evidence type="ECO:0000313" key="2">
    <source>
        <dbReference type="Proteomes" id="UP000035704"/>
    </source>
</evidence>
<proteinExistence type="predicted"/>
<protein>
    <submittedName>
        <fullName evidence="1">Uncharacterized protein</fullName>
    </submittedName>
</protein>
<organism evidence="1 2">
    <name type="scientific">Clostridium aceticum</name>
    <dbReference type="NCBI Taxonomy" id="84022"/>
    <lineage>
        <taxon>Bacteria</taxon>
        <taxon>Bacillati</taxon>
        <taxon>Bacillota</taxon>
        <taxon>Clostridia</taxon>
        <taxon>Eubacteriales</taxon>
        <taxon>Clostridiaceae</taxon>
        <taxon>Clostridium</taxon>
    </lineage>
</organism>
<dbReference type="AlphaFoldDB" id="A0A0D8IAU3"/>
<gene>
    <name evidence="1" type="ORF">CACET_c29710</name>
</gene>
<dbReference type="STRING" id="84022.CACET_c29710"/>